<dbReference type="EMBL" id="JARBHB010000009">
    <property type="protein sequence ID" value="KAJ8875457.1"/>
    <property type="molecule type" value="Genomic_DNA"/>
</dbReference>
<reference evidence="3 4" key="1">
    <citation type="submission" date="2023-02" db="EMBL/GenBank/DDBJ databases">
        <title>LHISI_Scaffold_Assembly.</title>
        <authorList>
            <person name="Stuart O.P."/>
            <person name="Cleave R."/>
            <person name="Magrath M.J.L."/>
            <person name="Mikheyev A.S."/>
        </authorList>
    </citation>
    <scope>NUCLEOTIDE SEQUENCE [LARGE SCALE GENOMIC DNA]</scope>
    <source>
        <strain evidence="3">Daus_M_001</strain>
        <tissue evidence="3">Leg muscle</tissue>
    </source>
</reference>
<dbReference type="CDD" id="cd09274">
    <property type="entry name" value="RNase_HI_RT_Ty3"/>
    <property type="match status" value="1"/>
</dbReference>
<feature type="domain" description="Reverse transcriptase/retrotransposon-derived protein RNase H-like" evidence="2">
    <location>
        <begin position="41"/>
        <end position="125"/>
    </location>
</feature>
<comment type="caution">
    <text evidence="3">The sequence shown here is derived from an EMBL/GenBank/DDBJ whole genome shotgun (WGS) entry which is preliminary data.</text>
</comment>
<keyword evidence="4" id="KW-1185">Reference proteome</keyword>
<sequence>MHFLGMLGYFPRFMDGYMEMCASLNRINMKDVPFLCGYMEARAFENLKQAISNSPILVLPDFCCKFMLQVDASSGAIGGVLLQDQGKGIQPVAYGSRTLNTCEQHLSALEKEALVCVWGVEEIVHLPRTSRQVGKIRQWIVKLNNCRFKIIYIKGKDNIIVDCLS</sequence>
<dbReference type="Proteomes" id="UP001159363">
    <property type="component" value="Chromosome 8"/>
</dbReference>
<evidence type="ECO:0000313" key="3">
    <source>
        <dbReference type="EMBL" id="KAJ8875457.1"/>
    </source>
</evidence>
<organism evidence="3 4">
    <name type="scientific">Dryococelus australis</name>
    <dbReference type="NCBI Taxonomy" id="614101"/>
    <lineage>
        <taxon>Eukaryota</taxon>
        <taxon>Metazoa</taxon>
        <taxon>Ecdysozoa</taxon>
        <taxon>Arthropoda</taxon>
        <taxon>Hexapoda</taxon>
        <taxon>Insecta</taxon>
        <taxon>Pterygota</taxon>
        <taxon>Neoptera</taxon>
        <taxon>Polyneoptera</taxon>
        <taxon>Phasmatodea</taxon>
        <taxon>Verophasmatodea</taxon>
        <taxon>Anareolatae</taxon>
        <taxon>Phasmatidae</taxon>
        <taxon>Eurycanthinae</taxon>
        <taxon>Dryococelus</taxon>
    </lineage>
</organism>
<keyword evidence="1" id="KW-0511">Multifunctional enzyme</keyword>
<dbReference type="SUPFAM" id="SSF56672">
    <property type="entry name" value="DNA/RNA polymerases"/>
    <property type="match status" value="1"/>
</dbReference>
<dbReference type="InterPro" id="IPR050951">
    <property type="entry name" value="Retrovirus_Pol_polyprotein"/>
</dbReference>
<accession>A0ABQ9GTV9</accession>
<protein>
    <recommendedName>
        <fullName evidence="2">Reverse transcriptase/retrotransposon-derived protein RNase H-like domain-containing protein</fullName>
    </recommendedName>
</protein>
<evidence type="ECO:0000313" key="4">
    <source>
        <dbReference type="Proteomes" id="UP001159363"/>
    </source>
</evidence>
<dbReference type="InterPro" id="IPR041577">
    <property type="entry name" value="RT_RNaseH_2"/>
</dbReference>
<dbReference type="Pfam" id="PF17919">
    <property type="entry name" value="RT_RNaseH_2"/>
    <property type="match status" value="1"/>
</dbReference>
<proteinExistence type="predicted"/>
<evidence type="ECO:0000256" key="1">
    <source>
        <dbReference type="ARBA" id="ARBA00023268"/>
    </source>
</evidence>
<name>A0ABQ9GTV9_9NEOP</name>
<dbReference type="PANTHER" id="PTHR37984">
    <property type="entry name" value="PROTEIN CBG26694"/>
    <property type="match status" value="1"/>
</dbReference>
<evidence type="ECO:0000259" key="2">
    <source>
        <dbReference type="Pfam" id="PF17919"/>
    </source>
</evidence>
<dbReference type="InterPro" id="IPR043502">
    <property type="entry name" value="DNA/RNA_pol_sf"/>
</dbReference>
<gene>
    <name evidence="3" type="ORF">PR048_023352</name>
</gene>
<dbReference type="PANTHER" id="PTHR37984:SF5">
    <property type="entry name" value="PROTEIN NYNRIN-LIKE"/>
    <property type="match status" value="1"/>
</dbReference>
<dbReference type="Gene3D" id="3.10.20.370">
    <property type="match status" value="1"/>
</dbReference>